<keyword evidence="4" id="KW-1185">Reference proteome</keyword>
<gene>
    <name evidence="3" type="ORF">MECH1_V1_0739</name>
</gene>
<dbReference type="InterPro" id="IPR052026">
    <property type="entry name" value="ExeA_AAA_ATPase_DNA-bind"/>
</dbReference>
<evidence type="ECO:0000313" key="4">
    <source>
        <dbReference type="Proteomes" id="UP001497493"/>
    </source>
</evidence>
<dbReference type="EMBL" id="OZ026884">
    <property type="protein sequence ID" value="CAL1239515.1"/>
    <property type="molecule type" value="Genomic_DNA"/>
</dbReference>
<dbReference type="InterPro" id="IPR017466">
    <property type="entry name" value="XrtA-assoc_ATPase-like"/>
</dbReference>
<dbReference type="NCBIfam" id="TIGR03015">
    <property type="entry name" value="pepcterm_ATPase"/>
    <property type="match status" value="1"/>
</dbReference>
<dbReference type="RefSeq" id="WP_348759060.1">
    <property type="nucleotide sequence ID" value="NZ_OZ026884.1"/>
</dbReference>
<dbReference type="Gene3D" id="3.40.50.300">
    <property type="entry name" value="P-loop containing nucleotide triphosphate hydrolases"/>
    <property type="match status" value="1"/>
</dbReference>
<feature type="domain" description="ORC1/DEAH AAA+ ATPase" evidence="2">
    <location>
        <begin position="42"/>
        <end position="171"/>
    </location>
</feature>
<organism evidence="3 4">
    <name type="scientific">Candidatus Methylocalor cossyra</name>
    <dbReference type="NCBI Taxonomy" id="3108543"/>
    <lineage>
        <taxon>Bacteria</taxon>
        <taxon>Pseudomonadati</taxon>
        <taxon>Pseudomonadota</taxon>
        <taxon>Gammaproteobacteria</taxon>
        <taxon>Methylococcales</taxon>
        <taxon>Methylococcaceae</taxon>
        <taxon>Candidatus Methylocalor</taxon>
    </lineage>
</organism>
<dbReference type="PANTHER" id="PTHR35894:SF1">
    <property type="entry name" value="PHOSPHORIBULOKINASE _ URIDINE KINASE FAMILY"/>
    <property type="match status" value="1"/>
</dbReference>
<protein>
    <submittedName>
        <fullName evidence="3">Secretion ATPase (PEP-CTERM system associated)</fullName>
    </submittedName>
</protein>
<accession>A0ABP1C8D1</accession>
<dbReference type="PANTHER" id="PTHR35894">
    <property type="entry name" value="GENERAL SECRETION PATHWAY PROTEIN A-RELATED"/>
    <property type="match status" value="1"/>
</dbReference>
<dbReference type="InterPro" id="IPR049945">
    <property type="entry name" value="AAA_22"/>
</dbReference>
<proteinExistence type="predicted"/>
<evidence type="ECO:0000256" key="1">
    <source>
        <dbReference type="SAM" id="MobiDB-lite"/>
    </source>
</evidence>
<evidence type="ECO:0000259" key="2">
    <source>
        <dbReference type="Pfam" id="PF13401"/>
    </source>
</evidence>
<feature type="region of interest" description="Disordered" evidence="1">
    <location>
        <begin position="269"/>
        <end position="304"/>
    </location>
</feature>
<name>A0ABP1C8D1_9GAMM</name>
<dbReference type="SUPFAM" id="SSF52540">
    <property type="entry name" value="P-loop containing nucleoside triphosphate hydrolases"/>
    <property type="match status" value="1"/>
</dbReference>
<dbReference type="Pfam" id="PF13401">
    <property type="entry name" value="AAA_22"/>
    <property type="match status" value="1"/>
</dbReference>
<dbReference type="Proteomes" id="UP001497493">
    <property type="component" value="Chromosome"/>
</dbReference>
<sequence length="350" mass="39479">MYDTFYKLKKKPFQLNPDPEFFFNSAVHRRALAYLRYGLAQGEGFVVVTGVPGTGKTMLVKELFETLRNENIVAGLMVTSQVGAEDTLRIIAATFGLSYDGDVKAVLIKNLENFFKLKAREGKRVLLVVDEAQNLPVQSLEELRMLLNFELDGRSIFQVFLLGQEELRTTLQGGKMEQVRQRVTATYHLRPLEKAESKEYILHRLTTAGWSHDPEFSDSAFDQIHEYTGGIPRVINTLCDRLMLYGYLEELHTLDVDAVQLVINELEDDAAKSKPGGSRRESSRGSATEQNPAPGEFVPTSGSMDDRLTQLESMVAKLRKTVHKERALLRKAILLQLDLDEAYDDSGDDE</sequence>
<dbReference type="InterPro" id="IPR027417">
    <property type="entry name" value="P-loop_NTPase"/>
</dbReference>
<reference evidence="3 4" key="1">
    <citation type="submission" date="2024-04" db="EMBL/GenBank/DDBJ databases">
        <authorList>
            <person name="Cremers G."/>
        </authorList>
    </citation>
    <scope>NUCLEOTIDE SEQUENCE [LARGE SCALE GENOMIC DNA]</scope>
    <source>
        <strain evidence="3">MeCH1-AG</strain>
    </source>
</reference>
<evidence type="ECO:0000313" key="3">
    <source>
        <dbReference type="EMBL" id="CAL1239515.1"/>
    </source>
</evidence>